<dbReference type="EMBL" id="JABBWG010000023">
    <property type="protein sequence ID" value="KAG1813653.1"/>
    <property type="molecule type" value="Genomic_DNA"/>
</dbReference>
<dbReference type="GeneID" id="64634454"/>
<evidence type="ECO:0000313" key="2">
    <source>
        <dbReference type="EMBL" id="KAG1813653.1"/>
    </source>
</evidence>
<dbReference type="AlphaFoldDB" id="A0A9P7E818"/>
<protein>
    <submittedName>
        <fullName evidence="2">Uncharacterized protein</fullName>
    </submittedName>
</protein>
<accession>A0A9P7E818</accession>
<evidence type="ECO:0000256" key="1">
    <source>
        <dbReference type="SAM" id="MobiDB-lite"/>
    </source>
</evidence>
<feature type="region of interest" description="Disordered" evidence="1">
    <location>
        <begin position="223"/>
        <end position="258"/>
    </location>
</feature>
<comment type="caution">
    <text evidence="2">The sequence shown here is derived from an EMBL/GenBank/DDBJ whole genome shotgun (WGS) entry which is preliminary data.</text>
</comment>
<name>A0A9P7E818_9AGAM</name>
<sequence length="258" mass="29276">MGIGEGTDKWLKDPATGKDLICFDWWVGKHNDSINTAGLQRVVDWIHLVGPQMGDATKGILLAILPGQIEKNKKRKRVDEDDDLGDDVEIVDGGLDCVHMNSHVQSKLDVHKRKHRSNECDEKWQDPKYDSAFILNVMSDDEDDPEQHPGEARTFLTMEPEWRSLELSMLFTAIDEWRRAAEQKTGPPPLAQTLATHICSWMVKTVILEENADWFDSGRVAHSGEAWGEEEPRELVKDRKGKGKAQDSRTAKKVIVRQ</sequence>
<evidence type="ECO:0000313" key="3">
    <source>
        <dbReference type="Proteomes" id="UP000807769"/>
    </source>
</evidence>
<dbReference type="RefSeq" id="XP_041191414.1">
    <property type="nucleotide sequence ID" value="XM_041340438.1"/>
</dbReference>
<proteinExistence type="predicted"/>
<dbReference type="OrthoDB" id="2679023at2759"/>
<feature type="compositionally biased region" description="Basic and acidic residues" evidence="1">
    <location>
        <begin position="233"/>
        <end position="250"/>
    </location>
</feature>
<reference evidence="2" key="1">
    <citation type="journal article" date="2020" name="New Phytol.">
        <title>Comparative genomics reveals dynamic genome evolution in host specialist ectomycorrhizal fungi.</title>
        <authorList>
            <person name="Lofgren L.A."/>
            <person name="Nguyen N.H."/>
            <person name="Vilgalys R."/>
            <person name="Ruytinx J."/>
            <person name="Liao H.L."/>
            <person name="Branco S."/>
            <person name="Kuo A."/>
            <person name="LaButti K."/>
            <person name="Lipzen A."/>
            <person name="Andreopoulos W."/>
            <person name="Pangilinan J."/>
            <person name="Riley R."/>
            <person name="Hundley H."/>
            <person name="Na H."/>
            <person name="Barry K."/>
            <person name="Grigoriev I.V."/>
            <person name="Stajich J.E."/>
            <person name="Kennedy P.G."/>
        </authorList>
    </citation>
    <scope>NUCLEOTIDE SEQUENCE</scope>
    <source>
        <strain evidence="2">MN1</strain>
    </source>
</reference>
<organism evidence="2 3">
    <name type="scientific">Suillus subaureus</name>
    <dbReference type="NCBI Taxonomy" id="48587"/>
    <lineage>
        <taxon>Eukaryota</taxon>
        <taxon>Fungi</taxon>
        <taxon>Dikarya</taxon>
        <taxon>Basidiomycota</taxon>
        <taxon>Agaricomycotina</taxon>
        <taxon>Agaricomycetes</taxon>
        <taxon>Agaricomycetidae</taxon>
        <taxon>Boletales</taxon>
        <taxon>Suillineae</taxon>
        <taxon>Suillaceae</taxon>
        <taxon>Suillus</taxon>
    </lineage>
</organism>
<keyword evidence="3" id="KW-1185">Reference proteome</keyword>
<gene>
    <name evidence="2" type="ORF">BJ212DRAFT_1482552</name>
</gene>
<dbReference type="Proteomes" id="UP000807769">
    <property type="component" value="Unassembled WGS sequence"/>
</dbReference>